<dbReference type="SUPFAM" id="SSF47413">
    <property type="entry name" value="lambda repressor-like DNA-binding domains"/>
    <property type="match status" value="1"/>
</dbReference>
<dbReference type="Pfam" id="PF13560">
    <property type="entry name" value="HTH_31"/>
    <property type="match status" value="1"/>
</dbReference>
<evidence type="ECO:0000313" key="2">
    <source>
        <dbReference type="EMBL" id="WEB44785.1"/>
    </source>
</evidence>
<dbReference type="EMBL" id="CP095749">
    <property type="protein sequence ID" value="WEB44785.1"/>
    <property type="molecule type" value="Genomic_DNA"/>
</dbReference>
<dbReference type="CDD" id="cd00093">
    <property type="entry name" value="HTH_XRE"/>
    <property type="match status" value="1"/>
</dbReference>
<dbReference type="Proteomes" id="UP001218629">
    <property type="component" value="Chromosome"/>
</dbReference>
<dbReference type="RefSeq" id="WP_039639026.1">
    <property type="nucleotide sequence ID" value="NZ_CP095749.1"/>
</dbReference>
<reference evidence="2 3" key="1">
    <citation type="submission" date="2022-03" db="EMBL/GenBank/DDBJ databases">
        <title>Streptomyces yunnanensis P86,complete genome.</title>
        <authorList>
            <person name="Chen S."/>
            <person name="Zhang Q."/>
        </authorList>
    </citation>
    <scope>NUCLEOTIDE SEQUENCE [LARGE SCALE GENOMIC DNA]</scope>
    <source>
        <strain evidence="2 3">P86</strain>
    </source>
</reference>
<dbReference type="InterPro" id="IPR001387">
    <property type="entry name" value="Cro/C1-type_HTH"/>
</dbReference>
<organism evidence="2 3">
    <name type="scientific">Streptomyces yunnanensis</name>
    <dbReference type="NCBI Taxonomy" id="156453"/>
    <lineage>
        <taxon>Bacteria</taxon>
        <taxon>Bacillati</taxon>
        <taxon>Actinomycetota</taxon>
        <taxon>Actinomycetes</taxon>
        <taxon>Kitasatosporales</taxon>
        <taxon>Streptomycetaceae</taxon>
        <taxon>Streptomyces</taxon>
    </lineage>
</organism>
<dbReference type="Gene3D" id="3.30.450.180">
    <property type="match status" value="1"/>
</dbReference>
<dbReference type="Gene3D" id="1.10.260.40">
    <property type="entry name" value="lambda repressor-like DNA-binding domains"/>
    <property type="match status" value="1"/>
</dbReference>
<evidence type="ECO:0000259" key="1">
    <source>
        <dbReference type="PROSITE" id="PS50943"/>
    </source>
</evidence>
<dbReference type="InterPro" id="IPR041413">
    <property type="entry name" value="MLTR_LBD"/>
</dbReference>
<protein>
    <submittedName>
        <fullName evidence="2">Helix-turn-helix transcriptional regulator</fullName>
    </submittedName>
</protein>
<evidence type="ECO:0000313" key="3">
    <source>
        <dbReference type="Proteomes" id="UP001218629"/>
    </source>
</evidence>
<gene>
    <name evidence="2" type="ORF">MOV08_39580</name>
</gene>
<feature type="domain" description="HTH cro/C1-type" evidence="1">
    <location>
        <begin position="36"/>
        <end position="83"/>
    </location>
</feature>
<dbReference type="SMART" id="SM00530">
    <property type="entry name" value="HTH_XRE"/>
    <property type="match status" value="1"/>
</dbReference>
<sequence length="296" mass="32440">MTTHPSSLAAFLRSRRERLKPEQVGLASHGRRRTPGLRRAELATLAGLSVEYLERLEQGRDTNPSGAVLTALADALRLSRDEKQHLALLAMRQHSATLLPAPPRVGDDPRPGMRDLLDRLDPTPACLLGPVYDVVAWNAAWETAATPLGVLDTDPPNLVRYHFLHPLAHRTFDDASWASTADEAVGWLRAAEPDWGSDGAFRALIEDVQAVPEFAARWATHVVASRQPASKRIWHPGVGHLNLRLEVLFAGEANHWLQLWLPSDDEAATALGSLLHTRPSPAPHARLAPTTRGVEA</sequence>
<dbReference type="InterPro" id="IPR010982">
    <property type="entry name" value="Lambda_DNA-bd_dom_sf"/>
</dbReference>
<dbReference type="PANTHER" id="PTHR35010:SF2">
    <property type="entry name" value="BLL4672 PROTEIN"/>
    <property type="match status" value="1"/>
</dbReference>
<proteinExistence type="predicted"/>
<accession>A0ABY8AIC0</accession>
<name>A0ABY8AIC0_9ACTN</name>
<keyword evidence="3" id="KW-1185">Reference proteome</keyword>
<dbReference type="PANTHER" id="PTHR35010">
    <property type="entry name" value="BLL4672 PROTEIN-RELATED"/>
    <property type="match status" value="1"/>
</dbReference>
<dbReference type="Pfam" id="PF17765">
    <property type="entry name" value="MLTR_LBD"/>
    <property type="match status" value="1"/>
</dbReference>
<dbReference type="PROSITE" id="PS50943">
    <property type="entry name" value="HTH_CROC1"/>
    <property type="match status" value="1"/>
</dbReference>